<evidence type="ECO:0000256" key="1">
    <source>
        <dbReference type="SAM" id="Phobius"/>
    </source>
</evidence>
<evidence type="ECO:0000313" key="2">
    <source>
        <dbReference type="EMBL" id="MPM65779.1"/>
    </source>
</evidence>
<keyword evidence="1" id="KW-1133">Transmembrane helix</keyword>
<feature type="transmembrane region" description="Helical" evidence="1">
    <location>
        <begin position="58"/>
        <end position="86"/>
    </location>
</feature>
<protein>
    <submittedName>
        <fullName evidence="2">Uncharacterized protein</fullName>
    </submittedName>
</protein>
<feature type="transmembrane region" description="Helical" evidence="1">
    <location>
        <begin position="112"/>
        <end position="132"/>
    </location>
</feature>
<proteinExistence type="predicted"/>
<keyword evidence="1" id="KW-0812">Transmembrane</keyword>
<feature type="transmembrane region" description="Helical" evidence="1">
    <location>
        <begin position="211"/>
        <end position="233"/>
    </location>
</feature>
<accession>A0A645BJX8</accession>
<reference evidence="2" key="1">
    <citation type="submission" date="2019-08" db="EMBL/GenBank/DDBJ databases">
        <authorList>
            <person name="Kucharzyk K."/>
            <person name="Murdoch R.W."/>
            <person name="Higgins S."/>
            <person name="Loffler F."/>
        </authorList>
    </citation>
    <scope>NUCLEOTIDE SEQUENCE</scope>
</reference>
<name>A0A645BJX8_9ZZZZ</name>
<keyword evidence="1" id="KW-0472">Membrane</keyword>
<gene>
    <name evidence="2" type="ORF">SDC9_112681</name>
</gene>
<sequence length="246" mass="27117">MLNGACLSLLIANRYRALAAKALQFPSVYRYFHDDAWRTILNTYSSLAVNLAFAILKLVFSILLSSLWFAAIAVYYIVLSIARFIILSSHRKIRGLEERADKRIGQLQTFRASGYMLLFLTAALLGAVWQMVFSAKSYSYPGHLIYAVAAFAFYSVITAGFHLFSVQPLDNPIVSAARLVNFASALVSMLTLQTAMFAAFGGGGTILLSRYMNAILGTVICFVIFALAVIAVLRAGNEIKKIKQLM</sequence>
<dbReference type="EMBL" id="VSSQ01020711">
    <property type="protein sequence ID" value="MPM65779.1"/>
    <property type="molecule type" value="Genomic_DNA"/>
</dbReference>
<feature type="transmembrane region" description="Helical" evidence="1">
    <location>
        <begin position="144"/>
        <end position="164"/>
    </location>
</feature>
<dbReference type="AlphaFoldDB" id="A0A645BJX8"/>
<comment type="caution">
    <text evidence="2">The sequence shown here is derived from an EMBL/GenBank/DDBJ whole genome shotgun (WGS) entry which is preliminary data.</text>
</comment>
<organism evidence="2">
    <name type="scientific">bioreactor metagenome</name>
    <dbReference type="NCBI Taxonomy" id="1076179"/>
    <lineage>
        <taxon>unclassified sequences</taxon>
        <taxon>metagenomes</taxon>
        <taxon>ecological metagenomes</taxon>
    </lineage>
</organism>
<feature type="transmembrane region" description="Helical" evidence="1">
    <location>
        <begin position="176"/>
        <end position="199"/>
    </location>
</feature>